<evidence type="ECO:0008006" key="4">
    <source>
        <dbReference type="Google" id="ProtNLM"/>
    </source>
</evidence>
<protein>
    <recommendedName>
        <fullName evidence="4">Multi antimicrobial extrusion protein MatE</fullName>
    </recommendedName>
</protein>
<evidence type="ECO:0000313" key="3">
    <source>
        <dbReference type="Proteomes" id="UP000293142"/>
    </source>
</evidence>
<feature type="transmembrane region" description="Helical" evidence="1">
    <location>
        <begin position="182"/>
        <end position="201"/>
    </location>
</feature>
<comment type="caution">
    <text evidence="2">The sequence shown here is derived from an EMBL/GenBank/DDBJ whole genome shotgun (WGS) entry which is preliminary data.</text>
</comment>
<proteinExistence type="predicted"/>
<reference evidence="2 3" key="1">
    <citation type="submission" date="2019-02" db="EMBL/GenBank/DDBJ databases">
        <title>Paenibacillus sp. nov., isolated from surface-sterilized tissue of Thalictrum simplex L.</title>
        <authorList>
            <person name="Tuo L."/>
        </authorList>
    </citation>
    <scope>NUCLEOTIDE SEQUENCE [LARGE SCALE GENOMIC DNA]</scope>
    <source>
        <strain evidence="2 3">N2SHLJ1</strain>
    </source>
</reference>
<gene>
    <name evidence="2" type="ORF">EYB31_05455</name>
</gene>
<feature type="transmembrane region" description="Helical" evidence="1">
    <location>
        <begin position="120"/>
        <end position="138"/>
    </location>
</feature>
<feature type="transmembrane region" description="Helical" evidence="1">
    <location>
        <begin position="396"/>
        <end position="416"/>
    </location>
</feature>
<keyword evidence="1" id="KW-1133">Transmembrane helix</keyword>
<dbReference type="EMBL" id="SIRE01000004">
    <property type="protein sequence ID" value="TBL80674.1"/>
    <property type="molecule type" value="Genomic_DNA"/>
</dbReference>
<dbReference type="OrthoDB" id="2768901at2"/>
<feature type="transmembrane region" description="Helical" evidence="1">
    <location>
        <begin position="372"/>
        <end position="390"/>
    </location>
</feature>
<organism evidence="2 3">
    <name type="scientific">Paenibacillus thalictri</name>
    <dbReference type="NCBI Taxonomy" id="2527873"/>
    <lineage>
        <taxon>Bacteria</taxon>
        <taxon>Bacillati</taxon>
        <taxon>Bacillota</taxon>
        <taxon>Bacilli</taxon>
        <taxon>Bacillales</taxon>
        <taxon>Paenibacillaceae</taxon>
        <taxon>Paenibacillus</taxon>
    </lineage>
</organism>
<feature type="transmembrane region" description="Helical" evidence="1">
    <location>
        <begin position="222"/>
        <end position="240"/>
    </location>
</feature>
<feature type="transmembrane region" description="Helical" evidence="1">
    <location>
        <begin position="5"/>
        <end position="25"/>
    </location>
</feature>
<keyword evidence="1" id="KW-0472">Membrane</keyword>
<sequence length="429" mass="47075">MRRIILFYVPMGISSMLAGLTHIIINGVLARAEHPEAAISSYAVALSLSFLLDLPMNALRQTSSRYALDRVSFRSVARLTCWVAGSLLAASAIIAFTPAGAAIFRYLFGVREELLAPTVQVYQVLAIMYGITSLRSLFQGVIINRLRTGWMTIGMAVRVVVMLAMSWYFVRNGVPDDGRIGALIFMVGLLIECAVAVTEGRSLRKKLPERQELHYVENIRELLPFYVPLLYSSLATAVLQPSIQISLNLSANPTLSVASYAVAIQLSNMVAWFCSSVHQIVIHFYMKERRNVLIIVSVLSLFSPVLLLAVSTDAGGNLILGPVLGMKGALMEDVKMLLRFFAVQSLLFPWLDFLTGISMLKGRTKAAMIGKISSVALSIAILIAAVWMSPQLNGRLAGLAIAAAAPVELLIVFWTLRRMDKPARMWARG</sequence>
<feature type="transmembrane region" description="Helical" evidence="1">
    <location>
        <begin position="292"/>
        <end position="310"/>
    </location>
</feature>
<dbReference type="Proteomes" id="UP000293142">
    <property type="component" value="Unassembled WGS sequence"/>
</dbReference>
<dbReference type="RefSeq" id="WP_131012275.1">
    <property type="nucleotide sequence ID" value="NZ_SIRE01000004.1"/>
</dbReference>
<keyword evidence="1" id="KW-0812">Transmembrane</keyword>
<evidence type="ECO:0000313" key="2">
    <source>
        <dbReference type="EMBL" id="TBL80674.1"/>
    </source>
</evidence>
<dbReference type="AlphaFoldDB" id="A0A4Q9DUJ3"/>
<accession>A0A4Q9DUJ3</accession>
<feature type="transmembrane region" description="Helical" evidence="1">
    <location>
        <begin position="260"/>
        <end position="285"/>
    </location>
</feature>
<keyword evidence="3" id="KW-1185">Reference proteome</keyword>
<feature type="transmembrane region" description="Helical" evidence="1">
    <location>
        <begin position="37"/>
        <end position="59"/>
    </location>
</feature>
<feature type="transmembrane region" description="Helical" evidence="1">
    <location>
        <begin position="336"/>
        <end position="360"/>
    </location>
</feature>
<name>A0A4Q9DUJ3_9BACL</name>
<feature type="transmembrane region" description="Helical" evidence="1">
    <location>
        <begin position="79"/>
        <end position="108"/>
    </location>
</feature>
<evidence type="ECO:0000256" key="1">
    <source>
        <dbReference type="SAM" id="Phobius"/>
    </source>
</evidence>
<feature type="transmembrane region" description="Helical" evidence="1">
    <location>
        <begin position="150"/>
        <end position="170"/>
    </location>
</feature>